<gene>
    <name evidence="1" type="ORF">Metus_0932</name>
</gene>
<dbReference type="EMBL" id="RXGA01000003">
    <property type="protein sequence ID" value="RWX72958.1"/>
    <property type="molecule type" value="Genomic_DNA"/>
</dbReference>
<dbReference type="Proteomes" id="UP000288215">
    <property type="component" value="Unassembled WGS sequence"/>
</dbReference>
<accession>A0A3S4UFV3</accession>
<comment type="caution">
    <text evidence="1">The sequence shown here is derived from an EMBL/GenBank/DDBJ whole genome shotgun (WGS) entry which is preliminary data.</text>
</comment>
<organism evidence="1 2">
    <name type="scientific">Methanosuratincola subterraneus</name>
    <dbReference type="NCBI Taxonomy" id="2593994"/>
    <lineage>
        <taxon>Archaea</taxon>
        <taxon>Thermoproteota</taxon>
        <taxon>Methanosuratincolia</taxon>
        <taxon>Candidatus Methanomethylicales</taxon>
        <taxon>Candidatus Methanomethylicaceae</taxon>
        <taxon>Candidatus Methanosuratincola (ex Vanwonterghem et al. 2016)</taxon>
    </lineage>
</organism>
<proteinExistence type="predicted"/>
<reference evidence="1 2" key="1">
    <citation type="submission" date="2018-12" db="EMBL/GenBank/DDBJ databases">
        <title>The complete genome of the methanogenic archaea of the candidate phylum Verstraetearchaeota, obtained from the metagenome of underground thermal water.</title>
        <authorList>
            <person name="Kadnikov V.V."/>
            <person name="Mardanov A.V."/>
            <person name="Beletsky A.V."/>
            <person name="Karnachuk O.V."/>
            <person name="Ravin N.V."/>
        </authorList>
    </citation>
    <scope>NUCLEOTIDE SEQUENCE [LARGE SCALE GENOMIC DNA]</scope>
    <source>
        <strain evidence="1">Ch88</strain>
    </source>
</reference>
<protein>
    <submittedName>
        <fullName evidence="1">Uncharacterized protein</fullName>
    </submittedName>
</protein>
<sequence length="602" mass="66822">MSSEHERIVGSVRSSTQKLVGKFSEKIESMRRSSAAIRSLIREGYSADKAIFAARSLFGKEEAKFVAVDGTMAQDRQLDMIIFYAGAYAYQGKIIFDESGCRMAELNEETSSASVSSAIPIYEEEESSVAGKMTEAGAEIDPMRLPSSLMRLSEYYLAMKALEVDPGVKVVLLDRTLAGEFGHLVWSAREWLETGHSAMEGMDTPFGTVSQSDLDLARMLNPNKGLLLPPPRSQFIRYAIVEHLISAGKEVSEEELIRALSKGGGKAERIRRELQRLRDEYGLLEPGEGCRLKPHVWAYWERVSFAAKKVAEHIFETPPGEHPLIMKGGGGERWICSDDLDLVSLFILQRLLRMAWDNGVLLVGLIKDTMAYELAHSVSKVLSATGRIGLAGNVPDFNSDKALLQNYSVVEAMGLNTPWRTIEYDSCFRTAIPLCDAPAPGHGVKVKGAHKNVISNERTFVKAYVQLWRSNNDPAIRSHVFAYDRPCYPGLDNLRGLVLLHEDGEGVEMIEPVLECEEGSPVADLVIAILSSMAGEVIPEALGHNFPLFLADKKAKLVLEVARQTYLATVAYELAKSRLDQQILFNTKFRDFRSEIEAIRRG</sequence>
<evidence type="ECO:0000313" key="2">
    <source>
        <dbReference type="Proteomes" id="UP000288215"/>
    </source>
</evidence>
<dbReference type="AlphaFoldDB" id="A0A3S4UFV3"/>
<evidence type="ECO:0000313" key="1">
    <source>
        <dbReference type="EMBL" id="RWX72958.1"/>
    </source>
</evidence>
<name>A0A3S4UFV3_METS7</name>